<dbReference type="Gene3D" id="3.90.550.10">
    <property type="entry name" value="Spore Coat Polysaccharide Biosynthesis Protein SpsA, Chain A"/>
    <property type="match status" value="1"/>
</dbReference>
<sequence length="527" mass="61519">LNIPLIEYILESLYVSDLLDIIIVGGERIRSVLEYIKNTKYSTLLNIEHLNIEVRSFGDIIREMDCLNFEIENFIVIFANNFTTFDLRKILKKHKEYRKKMKNVIMTTYLFRRQKSKLYRLYGMKDKEIVYYKYTSDKEGFDDTLLDVVNKYGEIEMNADLSAHGFIVITKEVFSLFRDNFDYQTLDDMIEGLLLFNPYSYKIMAFVPEEKRKADKLEEQLKRIKLNNDKNNIHEESEDIEEESEDFFFATSLTSLKDYFFINDEFKRRYAVPHSPSTFKIELGIGNDIQRFVYGYYFADELEGISESIVGRNSKIEEDIPVRSSFISDGCEVKASLNDCIIWDGVSVTENLTDCLVISNNADGIIQISLCDEEPTDSESQDEPKNKESFYSDVLDYLISTIEPLLNNNLPIETIVQQVNLFRIMWNASNYDLLEVFAIFLVEILDHLDFDNSTITGSLFFPVISGTTKEIESQEFLLENINENLAGKSKEFRENIVGMYGFLLLEDGYISRRTLRKCLRLIKEDEM</sequence>
<dbReference type="GO" id="GO:0005085">
    <property type="term" value="F:guanyl-nucleotide exchange factor activity"/>
    <property type="evidence" value="ECO:0007669"/>
    <property type="project" value="TreeGrafter"/>
</dbReference>
<name>S7WDQ5_SPRLO</name>
<proteinExistence type="predicted"/>
<dbReference type="InterPro" id="IPR051956">
    <property type="entry name" value="eIF2B_epsilon"/>
</dbReference>
<dbReference type="OMA" id="NICNGCV"/>
<reference evidence="3" key="1">
    <citation type="journal article" date="2013" name="PLoS Genet.">
        <title>The genome of Spraguea lophii and the basis of host-microsporidian interactions.</title>
        <authorList>
            <person name="Campbell S.E."/>
            <person name="Williams T.A."/>
            <person name="Yousuf A."/>
            <person name="Soanes D.M."/>
            <person name="Paszkiewicz K.H."/>
            <person name="Williams B.A.P."/>
        </authorList>
    </citation>
    <scope>NUCLEOTIDE SEQUENCE [LARGE SCALE GENOMIC DNA]</scope>
    <source>
        <strain evidence="3">42_110</strain>
    </source>
</reference>
<feature type="non-terminal residue" evidence="2">
    <location>
        <position position="1"/>
    </location>
</feature>
<organism evidence="2 3">
    <name type="scientific">Spraguea lophii (strain 42_110)</name>
    <name type="common">Microsporidian parasite</name>
    <dbReference type="NCBI Taxonomy" id="1358809"/>
    <lineage>
        <taxon>Eukaryota</taxon>
        <taxon>Fungi</taxon>
        <taxon>Fungi incertae sedis</taxon>
        <taxon>Microsporidia</taxon>
        <taxon>Spragueidae</taxon>
        <taxon>Spraguea</taxon>
    </lineage>
</organism>
<protein>
    <submittedName>
        <fullName evidence="2">Translation initiation factor eif-2b epsilon subunit</fullName>
    </submittedName>
</protein>
<keyword evidence="1" id="KW-0175">Coiled coil</keyword>
<dbReference type="PANTHER" id="PTHR45887:SF1">
    <property type="entry name" value="TRANSLATION INITIATION FACTOR EIF-2B SUBUNIT EPSILON"/>
    <property type="match status" value="1"/>
</dbReference>
<dbReference type="GO" id="GO:0005851">
    <property type="term" value="C:eukaryotic translation initiation factor 2B complex"/>
    <property type="evidence" value="ECO:0007669"/>
    <property type="project" value="TreeGrafter"/>
</dbReference>
<dbReference type="GO" id="GO:0031369">
    <property type="term" value="F:translation initiation factor binding"/>
    <property type="evidence" value="ECO:0007669"/>
    <property type="project" value="TreeGrafter"/>
</dbReference>
<feature type="coiled-coil region" evidence="1">
    <location>
        <begin position="207"/>
        <end position="246"/>
    </location>
</feature>
<gene>
    <name evidence="2" type="ORF">SLOPH_2453</name>
</gene>
<dbReference type="OrthoDB" id="424572at2759"/>
<accession>S7WDQ5</accession>
<dbReference type="STRING" id="1358809.S7WDQ5"/>
<dbReference type="InterPro" id="IPR029044">
    <property type="entry name" value="Nucleotide-diphossugar_trans"/>
</dbReference>
<dbReference type="EMBL" id="ATCN01000076">
    <property type="protein sequence ID" value="EPR79907.1"/>
    <property type="molecule type" value="Genomic_DNA"/>
</dbReference>
<evidence type="ECO:0000256" key="1">
    <source>
        <dbReference type="SAM" id="Coils"/>
    </source>
</evidence>
<dbReference type="PANTHER" id="PTHR45887">
    <property type="entry name" value="TRANSLATION INITIATION FACTOR EIF-2B SUBUNIT EPSILON"/>
    <property type="match status" value="1"/>
</dbReference>
<dbReference type="VEuPathDB" id="MicrosporidiaDB:SLOPH_2453"/>
<keyword evidence="2" id="KW-0648">Protein biosynthesis</keyword>
<dbReference type="HOGENOM" id="CLU_036210_0_0_1"/>
<comment type="caution">
    <text evidence="2">The sequence shown here is derived from an EMBL/GenBank/DDBJ whole genome shotgun (WGS) entry which is preliminary data.</text>
</comment>
<dbReference type="Proteomes" id="UP000014978">
    <property type="component" value="Unassembled WGS sequence"/>
</dbReference>
<dbReference type="GO" id="GO:0003743">
    <property type="term" value="F:translation initiation factor activity"/>
    <property type="evidence" value="ECO:0007669"/>
    <property type="project" value="UniProtKB-KW"/>
</dbReference>
<dbReference type="InParanoid" id="S7WDQ5"/>
<evidence type="ECO:0000313" key="2">
    <source>
        <dbReference type="EMBL" id="EPR79907.1"/>
    </source>
</evidence>
<dbReference type="SUPFAM" id="SSF53448">
    <property type="entry name" value="Nucleotide-diphospho-sugar transferases"/>
    <property type="match status" value="1"/>
</dbReference>
<keyword evidence="3" id="KW-1185">Reference proteome</keyword>
<keyword evidence="2" id="KW-0396">Initiation factor</keyword>
<dbReference type="AlphaFoldDB" id="S7WDQ5"/>
<evidence type="ECO:0000313" key="3">
    <source>
        <dbReference type="Proteomes" id="UP000014978"/>
    </source>
</evidence>